<dbReference type="InterPro" id="IPR007016">
    <property type="entry name" value="O-antigen_ligase-rel_domated"/>
</dbReference>
<keyword evidence="2 5" id="KW-0812">Transmembrane</keyword>
<keyword evidence="8" id="KW-1185">Reference proteome</keyword>
<feature type="transmembrane region" description="Helical" evidence="5">
    <location>
        <begin position="212"/>
        <end position="230"/>
    </location>
</feature>
<dbReference type="PANTHER" id="PTHR37422">
    <property type="entry name" value="TEICHURONIC ACID BIOSYNTHESIS PROTEIN TUAE"/>
    <property type="match status" value="1"/>
</dbReference>
<proteinExistence type="predicted"/>
<reference evidence="7 8" key="1">
    <citation type="submission" date="2018-06" db="EMBL/GenBank/DDBJ databases">
        <title>Streptomyces reniochalinae sp. nov. and Streptomyces diacarnus sp. nov. from marine sponges.</title>
        <authorList>
            <person name="Li L."/>
        </authorList>
    </citation>
    <scope>NUCLEOTIDE SEQUENCE [LARGE SCALE GENOMIC DNA]</scope>
    <source>
        <strain evidence="7 8">LHW51701</strain>
    </source>
</reference>
<evidence type="ECO:0000256" key="3">
    <source>
        <dbReference type="ARBA" id="ARBA00022989"/>
    </source>
</evidence>
<feature type="domain" description="O-antigen ligase-related" evidence="6">
    <location>
        <begin position="221"/>
        <end position="378"/>
    </location>
</feature>
<gene>
    <name evidence="7" type="ORF">DTL70_15605</name>
</gene>
<dbReference type="InterPro" id="IPR051533">
    <property type="entry name" value="WaaL-like"/>
</dbReference>
<dbReference type="AlphaFoldDB" id="A0A367F0V8"/>
<feature type="transmembrane region" description="Helical" evidence="5">
    <location>
        <begin position="371"/>
        <end position="390"/>
    </location>
</feature>
<name>A0A367F0V8_9ACTN</name>
<evidence type="ECO:0000259" key="6">
    <source>
        <dbReference type="Pfam" id="PF04932"/>
    </source>
</evidence>
<sequence>MRVLPAGAGTAVPLSPIPRLGRYGPVLPVVGTVLLLCAPADRTSLDGQGGVTLADAASGALVVWCVLRLVRGGGRAASGPVLTWRGALVLGAPAAAFAVATIAAADPAAGLPGFVRYLQLFVLVPGAVLLSLRDARDARLVCAAVVLLALVQGTVGVLQSATGTGASYRGENVRAVGTFGALDVMGMATVVSYGLVTALALALAPPAAAPRWLRPCALGCAVLLLVPLALSYSRGAWIATAAACLLLLALRGARTAVPVLAALAAAGVVLVGGLSVGSEQLAERARSITEVSSSPDQSVTDRYSLWSAAVGMWREAPATGVGPKGFPAHRDAHASLALSSGSDTAGAGVRFQREPLLSPHNMYLLVLSEQGLVGVVALVGSWAALLVCGLRRLRTARRRGTGSGAADCGMVAVGLLTWQGIDFLYGDIGGPSTVLTALVLGLAAWWALSPATEGAVDGDSTR</sequence>
<evidence type="ECO:0000313" key="7">
    <source>
        <dbReference type="EMBL" id="RCG23100.1"/>
    </source>
</evidence>
<dbReference type="GO" id="GO:0016874">
    <property type="term" value="F:ligase activity"/>
    <property type="evidence" value="ECO:0007669"/>
    <property type="project" value="UniProtKB-KW"/>
</dbReference>
<evidence type="ECO:0000256" key="5">
    <source>
        <dbReference type="SAM" id="Phobius"/>
    </source>
</evidence>
<keyword evidence="7" id="KW-0436">Ligase</keyword>
<keyword evidence="3 5" id="KW-1133">Transmembrane helix</keyword>
<feature type="transmembrane region" description="Helical" evidence="5">
    <location>
        <begin position="236"/>
        <end position="253"/>
    </location>
</feature>
<evidence type="ECO:0000313" key="8">
    <source>
        <dbReference type="Proteomes" id="UP000252914"/>
    </source>
</evidence>
<keyword evidence="4 5" id="KW-0472">Membrane</keyword>
<feature type="transmembrane region" description="Helical" evidence="5">
    <location>
        <begin position="82"/>
        <end position="105"/>
    </location>
</feature>
<evidence type="ECO:0000256" key="4">
    <source>
        <dbReference type="ARBA" id="ARBA00023136"/>
    </source>
</evidence>
<feature type="transmembrane region" description="Helical" evidence="5">
    <location>
        <begin position="181"/>
        <end position="205"/>
    </location>
</feature>
<dbReference type="GO" id="GO:0016020">
    <property type="term" value="C:membrane"/>
    <property type="evidence" value="ECO:0007669"/>
    <property type="project" value="UniProtKB-SubCell"/>
</dbReference>
<protein>
    <submittedName>
        <fullName evidence="7">O-antigen ligase domain-containing protein</fullName>
    </submittedName>
</protein>
<dbReference type="PANTHER" id="PTHR37422:SF13">
    <property type="entry name" value="LIPOPOLYSACCHARIDE BIOSYNTHESIS PROTEIN PA4999-RELATED"/>
    <property type="match status" value="1"/>
</dbReference>
<feature type="transmembrane region" description="Helical" evidence="5">
    <location>
        <begin position="117"/>
        <end position="133"/>
    </location>
</feature>
<organism evidence="7 8">
    <name type="scientific">Streptomyces diacarni</name>
    <dbReference type="NCBI Taxonomy" id="2800381"/>
    <lineage>
        <taxon>Bacteria</taxon>
        <taxon>Bacillati</taxon>
        <taxon>Actinomycetota</taxon>
        <taxon>Actinomycetes</taxon>
        <taxon>Kitasatosporales</taxon>
        <taxon>Streptomycetaceae</taxon>
        <taxon>Streptomyces</taxon>
    </lineage>
</organism>
<feature type="transmembrane region" description="Helical" evidence="5">
    <location>
        <begin position="260"/>
        <end position="277"/>
    </location>
</feature>
<dbReference type="Pfam" id="PF04932">
    <property type="entry name" value="Wzy_C"/>
    <property type="match status" value="1"/>
</dbReference>
<dbReference type="Proteomes" id="UP000252914">
    <property type="component" value="Unassembled WGS sequence"/>
</dbReference>
<comment type="subcellular location">
    <subcellularLocation>
        <location evidence="1">Membrane</location>
        <topology evidence="1">Multi-pass membrane protein</topology>
    </subcellularLocation>
</comment>
<accession>A0A367F0V8</accession>
<dbReference type="EMBL" id="QOIN01000043">
    <property type="protein sequence ID" value="RCG23100.1"/>
    <property type="molecule type" value="Genomic_DNA"/>
</dbReference>
<comment type="caution">
    <text evidence="7">The sequence shown here is derived from an EMBL/GenBank/DDBJ whole genome shotgun (WGS) entry which is preliminary data.</text>
</comment>
<evidence type="ECO:0000256" key="1">
    <source>
        <dbReference type="ARBA" id="ARBA00004141"/>
    </source>
</evidence>
<feature type="transmembrane region" description="Helical" evidence="5">
    <location>
        <begin position="140"/>
        <end position="161"/>
    </location>
</feature>
<evidence type="ECO:0000256" key="2">
    <source>
        <dbReference type="ARBA" id="ARBA00022692"/>
    </source>
</evidence>